<organism evidence="2 3">
    <name type="scientific">Tetrabaena socialis</name>
    <dbReference type="NCBI Taxonomy" id="47790"/>
    <lineage>
        <taxon>Eukaryota</taxon>
        <taxon>Viridiplantae</taxon>
        <taxon>Chlorophyta</taxon>
        <taxon>core chlorophytes</taxon>
        <taxon>Chlorophyceae</taxon>
        <taxon>CS clade</taxon>
        <taxon>Chlamydomonadales</taxon>
        <taxon>Tetrabaenaceae</taxon>
        <taxon>Tetrabaena</taxon>
    </lineage>
</organism>
<name>A0A2J7ZXU8_9CHLO</name>
<dbReference type="EMBL" id="PGGS01000336">
    <property type="protein sequence ID" value="PNH05085.1"/>
    <property type="molecule type" value="Genomic_DNA"/>
</dbReference>
<dbReference type="Proteomes" id="UP000236333">
    <property type="component" value="Unassembled WGS sequence"/>
</dbReference>
<evidence type="ECO:0000313" key="2">
    <source>
        <dbReference type="EMBL" id="PNH05085.1"/>
    </source>
</evidence>
<dbReference type="AlphaFoldDB" id="A0A2J7ZXU8"/>
<sequence>MPGGAASGVHEHKAGRGRRPRDMGIIWVRVGVGQWRELPPAQQVPTAPEFGGVAPDGKPLANPPR</sequence>
<evidence type="ECO:0000313" key="3">
    <source>
        <dbReference type="Proteomes" id="UP000236333"/>
    </source>
</evidence>
<keyword evidence="3" id="KW-1185">Reference proteome</keyword>
<reference evidence="2 3" key="1">
    <citation type="journal article" date="2017" name="Mol. Biol. Evol.">
        <title>The 4-celled Tetrabaena socialis nuclear genome reveals the essential components for genetic control of cell number at the origin of multicellularity in the volvocine lineage.</title>
        <authorList>
            <person name="Featherston J."/>
            <person name="Arakaki Y."/>
            <person name="Hanschen E.R."/>
            <person name="Ferris P.J."/>
            <person name="Michod R.E."/>
            <person name="Olson B.J.S.C."/>
            <person name="Nozaki H."/>
            <person name="Durand P.M."/>
        </authorList>
    </citation>
    <scope>NUCLEOTIDE SEQUENCE [LARGE SCALE GENOMIC DNA]</scope>
    <source>
        <strain evidence="2 3">NIES-571</strain>
    </source>
</reference>
<protein>
    <submittedName>
        <fullName evidence="2">Uncharacterized protein</fullName>
    </submittedName>
</protein>
<comment type="caution">
    <text evidence="2">The sequence shown here is derived from an EMBL/GenBank/DDBJ whole genome shotgun (WGS) entry which is preliminary data.</text>
</comment>
<feature type="region of interest" description="Disordered" evidence="1">
    <location>
        <begin position="36"/>
        <end position="65"/>
    </location>
</feature>
<feature type="region of interest" description="Disordered" evidence="1">
    <location>
        <begin position="1"/>
        <end position="23"/>
    </location>
</feature>
<accession>A0A2J7ZXU8</accession>
<gene>
    <name evidence="2" type="ORF">TSOC_008691</name>
</gene>
<proteinExistence type="predicted"/>
<evidence type="ECO:0000256" key="1">
    <source>
        <dbReference type="SAM" id="MobiDB-lite"/>
    </source>
</evidence>
<dbReference type="OrthoDB" id="521645at2759"/>